<dbReference type="EMBL" id="KZ288239">
    <property type="protein sequence ID" value="PBC31331.1"/>
    <property type="molecule type" value="Genomic_DNA"/>
</dbReference>
<name>A0A2A3EJW8_APICC</name>
<organism evidence="1 2">
    <name type="scientific">Apis cerana cerana</name>
    <name type="common">Oriental honeybee</name>
    <dbReference type="NCBI Taxonomy" id="94128"/>
    <lineage>
        <taxon>Eukaryota</taxon>
        <taxon>Metazoa</taxon>
        <taxon>Ecdysozoa</taxon>
        <taxon>Arthropoda</taxon>
        <taxon>Hexapoda</taxon>
        <taxon>Insecta</taxon>
        <taxon>Pterygota</taxon>
        <taxon>Neoptera</taxon>
        <taxon>Endopterygota</taxon>
        <taxon>Hymenoptera</taxon>
        <taxon>Apocrita</taxon>
        <taxon>Aculeata</taxon>
        <taxon>Apoidea</taxon>
        <taxon>Anthophila</taxon>
        <taxon>Apidae</taxon>
        <taxon>Apis</taxon>
    </lineage>
</organism>
<keyword evidence="2" id="KW-1185">Reference proteome</keyword>
<dbReference type="AlphaFoldDB" id="A0A2A3EJW8"/>
<protein>
    <submittedName>
        <fullName evidence="1">Uncharacterized protein</fullName>
    </submittedName>
</protein>
<reference evidence="1 2" key="1">
    <citation type="submission" date="2014-07" db="EMBL/GenBank/DDBJ databases">
        <title>Genomic and transcriptomic analysis on Apis cerana provide comprehensive insights into honey bee biology.</title>
        <authorList>
            <person name="Diao Q."/>
            <person name="Sun L."/>
            <person name="Zheng H."/>
            <person name="Zheng H."/>
            <person name="Xu S."/>
            <person name="Wang S."/>
            <person name="Zeng Z."/>
            <person name="Hu F."/>
            <person name="Su S."/>
            <person name="Wu J."/>
        </authorList>
    </citation>
    <scope>NUCLEOTIDE SEQUENCE [LARGE SCALE GENOMIC DNA]</scope>
    <source>
        <tissue evidence="1">Pupae without intestine</tissue>
    </source>
</reference>
<accession>A0A2A3EJW8</accession>
<dbReference type="Proteomes" id="UP000242457">
    <property type="component" value="Unassembled WGS sequence"/>
</dbReference>
<proteinExistence type="predicted"/>
<evidence type="ECO:0000313" key="1">
    <source>
        <dbReference type="EMBL" id="PBC31331.1"/>
    </source>
</evidence>
<sequence length="95" mass="10613">MLDEIRKQLVPKFGLAPFKSFATPFKKTIARLIVIIVIHGIRESVGIFQGLPEESAICTGDNMRTKTAIKRQSGGIQAAVTSKQGHQLDLWFRFD</sequence>
<evidence type="ECO:0000313" key="2">
    <source>
        <dbReference type="Proteomes" id="UP000242457"/>
    </source>
</evidence>
<gene>
    <name evidence="1" type="ORF">APICC_02470</name>
</gene>